<dbReference type="PANTHER" id="PTHR47169:SF2">
    <property type="entry name" value="OS01G0541250 PROTEIN"/>
    <property type="match status" value="1"/>
</dbReference>
<dbReference type="PANTHER" id="PTHR47169">
    <property type="entry name" value="OS01G0541250 PROTEIN"/>
    <property type="match status" value="1"/>
</dbReference>
<comment type="caution">
    <text evidence="1">The sequence shown here is derived from an EMBL/GenBank/DDBJ whole genome shotgun (WGS) entry which is preliminary data.</text>
</comment>
<dbReference type="VEuPathDB" id="FungiDB:PC110_g22920"/>
<proteinExistence type="predicted"/>
<gene>
    <name evidence="1" type="ORF">PC110_g22920</name>
</gene>
<dbReference type="InterPro" id="IPR036397">
    <property type="entry name" value="RNaseH_sf"/>
</dbReference>
<name>A0A329R725_9STRA</name>
<dbReference type="GO" id="GO:0003676">
    <property type="term" value="F:nucleic acid binding"/>
    <property type="evidence" value="ECO:0007669"/>
    <property type="project" value="InterPro"/>
</dbReference>
<protein>
    <submittedName>
        <fullName evidence="1">Uncharacterized protein</fullName>
    </submittedName>
</protein>
<dbReference type="Proteomes" id="UP000251314">
    <property type="component" value="Unassembled WGS sequence"/>
</dbReference>
<sequence>MPLGGRVYRMHHMYDTVHVDEKWFNLYKDTNKYYLTATEQLPYRSCPNKRYIGKIMFLAAVARPRYDFHRKQYFDGKLGIWPIVEETKAARSSANRPKGAIVTKSVTMTRKRYRTLLIENVSQQSELRCQDNAGPYVLKDDSELEAAGSIGGWTIKMRCQPPRSPDLNVLDLGYFSSIQALQYRKACYDTSSLITAVHEAFQELRDPRQVFCYATESNGGCSTKWWRE</sequence>
<accession>A0A329R725</accession>
<evidence type="ECO:0000313" key="2">
    <source>
        <dbReference type="Proteomes" id="UP000251314"/>
    </source>
</evidence>
<organism evidence="1 2">
    <name type="scientific">Phytophthora cactorum</name>
    <dbReference type="NCBI Taxonomy" id="29920"/>
    <lineage>
        <taxon>Eukaryota</taxon>
        <taxon>Sar</taxon>
        <taxon>Stramenopiles</taxon>
        <taxon>Oomycota</taxon>
        <taxon>Peronosporomycetes</taxon>
        <taxon>Peronosporales</taxon>
        <taxon>Peronosporaceae</taxon>
        <taxon>Phytophthora</taxon>
    </lineage>
</organism>
<dbReference type="EMBL" id="MJFZ01002581">
    <property type="protein sequence ID" value="RAW20637.1"/>
    <property type="molecule type" value="Genomic_DNA"/>
</dbReference>
<dbReference type="Gene3D" id="3.30.420.10">
    <property type="entry name" value="Ribonuclease H-like superfamily/Ribonuclease H"/>
    <property type="match status" value="1"/>
</dbReference>
<keyword evidence="2" id="KW-1185">Reference proteome</keyword>
<dbReference type="OrthoDB" id="123968at2759"/>
<evidence type="ECO:0000313" key="1">
    <source>
        <dbReference type="EMBL" id="RAW20637.1"/>
    </source>
</evidence>
<dbReference type="AlphaFoldDB" id="A0A329R725"/>
<reference evidence="1 2" key="1">
    <citation type="submission" date="2018-01" db="EMBL/GenBank/DDBJ databases">
        <title>Draft genome of the strawberry crown rot pathogen Phytophthora cactorum.</title>
        <authorList>
            <person name="Armitage A.D."/>
            <person name="Lysoe E."/>
            <person name="Nellist C.F."/>
            <person name="Harrison R.J."/>
            <person name="Brurberg M.B."/>
        </authorList>
    </citation>
    <scope>NUCLEOTIDE SEQUENCE [LARGE SCALE GENOMIC DNA]</scope>
    <source>
        <strain evidence="1 2">10300</strain>
    </source>
</reference>